<evidence type="ECO:0000313" key="9">
    <source>
        <dbReference type="EMBL" id="OQB74598.1"/>
    </source>
</evidence>
<comment type="caution">
    <text evidence="9">The sequence shown here is derived from an EMBL/GenBank/DDBJ whole genome shotgun (WGS) entry which is preliminary data.</text>
</comment>
<dbReference type="GO" id="GO:0046872">
    <property type="term" value="F:metal ion binding"/>
    <property type="evidence" value="ECO:0007669"/>
    <property type="project" value="UniProtKB-KW"/>
</dbReference>
<dbReference type="CDD" id="cd06853">
    <property type="entry name" value="GT_WecA_like"/>
    <property type="match status" value="1"/>
</dbReference>
<dbReference type="PANTHER" id="PTHR22926">
    <property type="entry name" value="PHOSPHO-N-ACETYLMURAMOYL-PENTAPEPTIDE-TRANSFERASE"/>
    <property type="match status" value="1"/>
</dbReference>
<feature type="transmembrane region" description="Helical" evidence="8">
    <location>
        <begin position="196"/>
        <end position="215"/>
    </location>
</feature>
<feature type="binding site" evidence="7">
    <location>
        <position position="166"/>
    </location>
    <ligand>
        <name>Mg(2+)</name>
        <dbReference type="ChEBI" id="CHEBI:18420"/>
    </ligand>
</feature>
<organism evidence="9">
    <name type="scientific">candidate division TA06 bacterium ADurb.Bin131</name>
    <dbReference type="NCBI Taxonomy" id="1852827"/>
    <lineage>
        <taxon>Bacteria</taxon>
        <taxon>Bacteria division TA06</taxon>
    </lineage>
</organism>
<dbReference type="GO" id="GO:0009103">
    <property type="term" value="P:lipopolysaccharide biosynthetic process"/>
    <property type="evidence" value="ECO:0007669"/>
    <property type="project" value="TreeGrafter"/>
</dbReference>
<evidence type="ECO:0000256" key="3">
    <source>
        <dbReference type="ARBA" id="ARBA00022679"/>
    </source>
</evidence>
<feature type="transmembrane region" description="Helical" evidence="8">
    <location>
        <begin position="50"/>
        <end position="72"/>
    </location>
</feature>
<keyword evidence="6 8" id="KW-0472">Membrane</keyword>
<accession>A0A1V6CCF1</accession>
<keyword evidence="4 8" id="KW-0812">Transmembrane</keyword>
<keyword evidence="2" id="KW-1003">Cell membrane</keyword>
<feature type="transmembrane region" description="Helical" evidence="8">
    <location>
        <begin position="92"/>
        <end position="111"/>
    </location>
</feature>
<name>A0A1V6CCF1_UNCT6</name>
<evidence type="ECO:0000256" key="4">
    <source>
        <dbReference type="ARBA" id="ARBA00022692"/>
    </source>
</evidence>
<evidence type="ECO:0000256" key="5">
    <source>
        <dbReference type="ARBA" id="ARBA00022989"/>
    </source>
</evidence>
<feature type="transmembrane region" description="Helical" evidence="8">
    <location>
        <begin position="172"/>
        <end position="190"/>
    </location>
</feature>
<dbReference type="GO" id="GO:0071555">
    <property type="term" value="P:cell wall organization"/>
    <property type="evidence" value="ECO:0007669"/>
    <property type="project" value="TreeGrafter"/>
</dbReference>
<proteinExistence type="predicted"/>
<feature type="transmembrane region" description="Helical" evidence="8">
    <location>
        <begin position="6"/>
        <end position="29"/>
    </location>
</feature>
<evidence type="ECO:0000256" key="1">
    <source>
        <dbReference type="ARBA" id="ARBA00004651"/>
    </source>
</evidence>
<dbReference type="InterPro" id="IPR000715">
    <property type="entry name" value="Glycosyl_transferase_4"/>
</dbReference>
<feature type="transmembrane region" description="Helical" evidence="8">
    <location>
        <begin position="227"/>
        <end position="248"/>
    </location>
</feature>
<keyword evidence="3 9" id="KW-0808">Transferase</keyword>
<dbReference type="AlphaFoldDB" id="A0A1V6CCF1"/>
<dbReference type="GO" id="GO:0036380">
    <property type="term" value="F:UDP-N-acetylglucosamine-undecaprenyl-phosphate N-acetylglucosaminephosphotransferase activity"/>
    <property type="evidence" value="ECO:0007669"/>
    <property type="project" value="UniProtKB-EC"/>
</dbReference>
<dbReference type="Proteomes" id="UP000485562">
    <property type="component" value="Unassembled WGS sequence"/>
</dbReference>
<sequence length="358" mass="39449">MWQESVWKLVYILVFLGSLCLSLMFVPLVKRFAYVFNVLDHPSPRKVHTFPTPLTGGIAVYLSIVGTIIIGLSGKNLLPYFSAYSASISSVMPKLAGFLITSAVVVIVGFLDDIYHINPLTKILFQIICGLITFFAGIKISFFSSNLYVHIILTVLWIVVCMNSFNLLDHMNGLAAGVAFIAGSIFFFFSSGNGQLFISTLLACFLGSILGFLKYNFPHAEIFLGECGSSFIGYFLGCLAIMGTYYQYRPYQSFLPVLSPLLIFALPFFDTISVVCIRIKNKKPVFMADTNHLSHRLVRLGMSPTQAVIFCYLLTLACGIGALLLRNLTTSGGIIVFCQTLLILICVALLESTGRKHA</sequence>
<dbReference type="EMBL" id="MWDQ01000035">
    <property type="protein sequence ID" value="OQB74598.1"/>
    <property type="molecule type" value="Genomic_DNA"/>
</dbReference>
<dbReference type="EC" id="2.7.8.33" evidence="9"/>
<feature type="transmembrane region" description="Helical" evidence="8">
    <location>
        <begin position="307"/>
        <end position="325"/>
    </location>
</feature>
<dbReference type="GO" id="GO:0005886">
    <property type="term" value="C:plasma membrane"/>
    <property type="evidence" value="ECO:0007669"/>
    <property type="project" value="UniProtKB-SubCell"/>
</dbReference>
<evidence type="ECO:0000256" key="2">
    <source>
        <dbReference type="ARBA" id="ARBA00022475"/>
    </source>
</evidence>
<dbReference type="Pfam" id="PF00953">
    <property type="entry name" value="Glycos_transf_4"/>
    <property type="match status" value="1"/>
</dbReference>
<keyword evidence="5 8" id="KW-1133">Transmembrane helix</keyword>
<feature type="transmembrane region" description="Helical" evidence="8">
    <location>
        <begin position="254"/>
        <end position="277"/>
    </location>
</feature>
<evidence type="ECO:0000256" key="7">
    <source>
        <dbReference type="PIRSR" id="PIRSR600715-1"/>
    </source>
</evidence>
<feature type="transmembrane region" description="Helical" evidence="8">
    <location>
        <begin position="331"/>
        <end position="350"/>
    </location>
</feature>
<evidence type="ECO:0000256" key="6">
    <source>
        <dbReference type="ARBA" id="ARBA00023136"/>
    </source>
</evidence>
<feature type="transmembrane region" description="Helical" evidence="8">
    <location>
        <begin position="123"/>
        <end position="141"/>
    </location>
</feature>
<keyword evidence="7" id="KW-0460">Magnesium</keyword>
<comment type="cofactor">
    <cofactor evidence="7">
        <name>Mg(2+)</name>
        <dbReference type="ChEBI" id="CHEBI:18420"/>
    </cofactor>
</comment>
<evidence type="ECO:0000256" key="8">
    <source>
        <dbReference type="SAM" id="Phobius"/>
    </source>
</evidence>
<keyword evidence="7" id="KW-0479">Metal-binding</keyword>
<comment type="subcellular location">
    <subcellularLocation>
        <location evidence="1">Cell membrane</location>
        <topology evidence="1">Multi-pass membrane protein</topology>
    </subcellularLocation>
</comment>
<dbReference type="PANTHER" id="PTHR22926:SF3">
    <property type="entry name" value="UNDECAPRENYL-PHOSPHATE ALPHA-N-ACETYLGLUCOSAMINYL 1-PHOSPHATE TRANSFERASE"/>
    <property type="match status" value="1"/>
</dbReference>
<reference evidence="9" key="1">
    <citation type="submission" date="2017-02" db="EMBL/GenBank/DDBJ databases">
        <title>Delving into the versatile metabolic prowess of the omnipresent phylum Bacteroidetes.</title>
        <authorList>
            <person name="Nobu M.K."/>
            <person name="Mei R."/>
            <person name="Narihiro T."/>
            <person name="Kuroda K."/>
            <person name="Liu W.-T."/>
        </authorList>
    </citation>
    <scope>NUCLEOTIDE SEQUENCE</scope>
    <source>
        <strain evidence="9">ADurb.Bin131</strain>
    </source>
</reference>
<feature type="transmembrane region" description="Helical" evidence="8">
    <location>
        <begin position="147"/>
        <end position="165"/>
    </location>
</feature>
<protein>
    <submittedName>
        <fullName evidence="9">Undecaprenyl-phosphate N-acetylglucosaminyl 1-phosphate transferase</fullName>
        <ecNumber evidence="9">2.7.8.33</ecNumber>
    </submittedName>
</protein>
<gene>
    <name evidence="9" type="primary">tagO</name>
    <name evidence="9" type="ORF">BWX89_00439</name>
</gene>
<dbReference type="GO" id="GO:0044038">
    <property type="term" value="P:cell wall macromolecule biosynthetic process"/>
    <property type="evidence" value="ECO:0007669"/>
    <property type="project" value="TreeGrafter"/>
</dbReference>